<comment type="similarity">
    <text evidence="1">Belongs to the TSR2 family.</text>
</comment>
<sequence length="419" mass="46936">MDSCHGIPNEESITNFPLKTSTHPFAHNPTNNQSNLVHPVRFIQNYNFRYETLHRDLRLSSYAELIKIKRDDVVGDEDGVIVAHDEPSDVVEPQTKGLRDDAGDADGKAVTLLVGVGRSERCRRRFRLLGDPGRIRVAARAWPTPRLRTSRDSSWSLSSPLALADVECSAWDGGSVDAVCDGAIRQDLSVEERLIFRKGIGLMFSRWAALQMAVDHEAEQLVDKVFDWFTQSKEFCADDLENLLFDFMLKINTEVEDGSVEEIALNLMILYEECLKCNYTSVQNLSAQPRPAVSHVRQKLTDDEDDSSDDEVDARDGEDEVDHELGEEGVGSGSGGGWRVGAFHLVILNLLLSFGVAVDGELHCHWPNTPFSVHRICGRKRLEVFSAWAPSKNAAKVFVKMCQSRPMCFEFFLISHVIS</sequence>
<dbReference type="EnsemblPlants" id="Kaladp0008s0427.1.v1.1">
    <property type="protein sequence ID" value="Kaladp0008s0427.1.v1.1"/>
    <property type="gene ID" value="Kaladp0008s0427.v1.1"/>
</dbReference>
<proteinExistence type="inferred from homology"/>
<accession>A0A7N0RCL6</accession>
<organism evidence="4 5">
    <name type="scientific">Kalanchoe fedtschenkoi</name>
    <name type="common">Lavender scallops</name>
    <name type="synonym">South American air plant</name>
    <dbReference type="NCBI Taxonomy" id="63787"/>
    <lineage>
        <taxon>Eukaryota</taxon>
        <taxon>Viridiplantae</taxon>
        <taxon>Streptophyta</taxon>
        <taxon>Embryophyta</taxon>
        <taxon>Tracheophyta</taxon>
        <taxon>Spermatophyta</taxon>
        <taxon>Magnoliopsida</taxon>
        <taxon>eudicotyledons</taxon>
        <taxon>Gunneridae</taxon>
        <taxon>Pentapetalae</taxon>
        <taxon>Saxifragales</taxon>
        <taxon>Crassulaceae</taxon>
        <taxon>Kalanchoe</taxon>
    </lineage>
</organism>
<keyword evidence="2" id="KW-0698">rRNA processing</keyword>
<evidence type="ECO:0000256" key="2">
    <source>
        <dbReference type="ARBA" id="ARBA00022552"/>
    </source>
</evidence>
<evidence type="ECO:0000313" key="5">
    <source>
        <dbReference type="Proteomes" id="UP000594263"/>
    </source>
</evidence>
<dbReference type="PANTHER" id="PTHR21250">
    <property type="entry name" value="PRE-RRNA-PROCESSING PROTEIN TSR2 HOMOLOG"/>
    <property type="match status" value="1"/>
</dbReference>
<feature type="region of interest" description="Disordered" evidence="3">
    <location>
        <begin position="1"/>
        <end position="34"/>
    </location>
</feature>
<dbReference type="Gramene" id="Kaladp0008s0427.1.v1.1">
    <property type="protein sequence ID" value="Kaladp0008s0427.1.v1.1"/>
    <property type="gene ID" value="Kaladp0008s0427.v1.1"/>
</dbReference>
<dbReference type="AlphaFoldDB" id="A0A7N0RCL6"/>
<feature type="compositionally biased region" description="Polar residues" evidence="3">
    <location>
        <begin position="11"/>
        <end position="34"/>
    </location>
</feature>
<protein>
    <recommendedName>
        <fullName evidence="6">Pre-rRNA-processing protein TSR2 homolog</fullName>
    </recommendedName>
</protein>
<keyword evidence="5" id="KW-1185">Reference proteome</keyword>
<dbReference type="Pfam" id="PF10273">
    <property type="entry name" value="WGG"/>
    <property type="match status" value="1"/>
</dbReference>
<dbReference type="Proteomes" id="UP000594263">
    <property type="component" value="Unplaced"/>
</dbReference>
<evidence type="ECO:0000313" key="4">
    <source>
        <dbReference type="EnsemblPlants" id="Kaladp0008s0427.1.v1.1"/>
    </source>
</evidence>
<feature type="region of interest" description="Disordered" evidence="3">
    <location>
        <begin position="293"/>
        <end position="333"/>
    </location>
</feature>
<name>A0A7N0RCL6_KALFE</name>
<evidence type="ECO:0000256" key="3">
    <source>
        <dbReference type="SAM" id="MobiDB-lite"/>
    </source>
</evidence>
<evidence type="ECO:0008006" key="6">
    <source>
        <dbReference type="Google" id="ProtNLM"/>
    </source>
</evidence>
<feature type="compositionally biased region" description="Acidic residues" evidence="3">
    <location>
        <begin position="302"/>
        <end position="327"/>
    </location>
</feature>
<reference evidence="4" key="1">
    <citation type="submission" date="2021-01" db="UniProtKB">
        <authorList>
            <consortium name="EnsemblPlants"/>
        </authorList>
    </citation>
    <scope>IDENTIFICATION</scope>
</reference>
<dbReference type="InterPro" id="IPR019398">
    <property type="entry name" value="Pre-rRNA_process_TSR2"/>
</dbReference>
<evidence type="ECO:0000256" key="1">
    <source>
        <dbReference type="ARBA" id="ARBA00006524"/>
    </source>
</evidence>
<dbReference type="GO" id="GO:0006364">
    <property type="term" value="P:rRNA processing"/>
    <property type="evidence" value="ECO:0007669"/>
    <property type="project" value="UniProtKB-KW"/>
</dbReference>